<dbReference type="AlphaFoldDB" id="A0A9W6K1S6"/>
<accession>A0A9W6K1S6</accession>
<dbReference type="Pfam" id="PF16815">
    <property type="entry name" value="HRI1"/>
    <property type="match status" value="1"/>
</dbReference>
<name>A0A9W6K1S6_9PSED</name>
<comment type="caution">
    <text evidence="1">The sequence shown here is derived from an EMBL/GenBank/DDBJ whole genome shotgun (WGS) entry which is preliminary data.</text>
</comment>
<gene>
    <name evidence="1" type="ORF">GCM10017655_02440</name>
</gene>
<keyword evidence="2" id="KW-1185">Reference proteome</keyword>
<protein>
    <submittedName>
        <fullName evidence="1">Uncharacterized protein</fullName>
    </submittedName>
</protein>
<evidence type="ECO:0000313" key="1">
    <source>
        <dbReference type="EMBL" id="GLK87182.1"/>
    </source>
</evidence>
<dbReference type="EMBL" id="BSFN01000001">
    <property type="protein sequence ID" value="GLK87182.1"/>
    <property type="molecule type" value="Genomic_DNA"/>
</dbReference>
<dbReference type="InterPro" id="IPR031818">
    <property type="entry name" value="Hri1"/>
</dbReference>
<reference evidence="1" key="2">
    <citation type="submission" date="2023-01" db="EMBL/GenBank/DDBJ databases">
        <authorList>
            <person name="Sun Q."/>
            <person name="Evtushenko L."/>
        </authorList>
    </citation>
    <scope>NUCLEOTIDE SEQUENCE</scope>
    <source>
        <strain evidence="1">VKM B-2935</strain>
    </source>
</reference>
<evidence type="ECO:0000313" key="2">
    <source>
        <dbReference type="Proteomes" id="UP001143328"/>
    </source>
</evidence>
<dbReference type="RefSeq" id="WP_271193395.1">
    <property type="nucleotide sequence ID" value="NZ_BSFN01000001.1"/>
</dbReference>
<reference evidence="1" key="1">
    <citation type="journal article" date="2014" name="Int. J. Syst. Evol. Microbiol.">
        <title>Complete genome sequence of Corynebacterium casei LMG S-19264T (=DSM 44701T), isolated from a smear-ripened cheese.</title>
        <authorList>
            <consortium name="US DOE Joint Genome Institute (JGI-PGF)"/>
            <person name="Walter F."/>
            <person name="Albersmeier A."/>
            <person name="Kalinowski J."/>
            <person name="Ruckert C."/>
        </authorList>
    </citation>
    <scope>NUCLEOTIDE SEQUENCE</scope>
    <source>
        <strain evidence="1">VKM B-2935</strain>
    </source>
</reference>
<sequence length="265" mass="29212">MSGSPLTSSPVPERYLGVWQRTLLTTTGGVRDSSTQVYWTQTARLFADLRIPQPAPQSVRELATQAGFAGVTEITEPAGSAELCQWHRAFDVQPPRVSKDIGTMRFEHSECVFEDGLDGSYHEVWERLPDSIGRNWGQWLVAADGRQGCLLLAGDYFVFAASRHKPLPPAGSLLALLEQGVCQVHLLECELSFGRHHHGKQPWQIELSTIPERIGQALLPATIDPDHAEQLCAVDTLAQLGHVLPIGGWRRRANPIFPPAEEALS</sequence>
<organism evidence="1 2">
    <name type="scientific">Pseudomonas turukhanskensis</name>
    <dbReference type="NCBI Taxonomy" id="1806536"/>
    <lineage>
        <taxon>Bacteria</taxon>
        <taxon>Pseudomonadati</taxon>
        <taxon>Pseudomonadota</taxon>
        <taxon>Gammaproteobacteria</taxon>
        <taxon>Pseudomonadales</taxon>
        <taxon>Pseudomonadaceae</taxon>
        <taxon>Pseudomonas</taxon>
    </lineage>
</organism>
<proteinExistence type="predicted"/>
<dbReference type="Proteomes" id="UP001143328">
    <property type="component" value="Unassembled WGS sequence"/>
</dbReference>